<feature type="region of interest" description="Disordered" evidence="10">
    <location>
        <begin position="195"/>
        <end position="236"/>
    </location>
</feature>
<dbReference type="SUPFAM" id="SSF51182">
    <property type="entry name" value="RmlC-like cupins"/>
    <property type="match status" value="1"/>
</dbReference>
<keyword evidence="7 9" id="KW-1015">Disulfide bond</keyword>
<sequence>MITVTMSKHFLSLLSLSFLLYAGACLATSSEFDRLNQCQLHNINALEPDHRVESEAGLTETWNPNHPELRCAGVSLIRRTIDPNGLHLPSFSPSPQLIFIIQGKGVLGLTLPGCPEPYEEPRSSQSRQGSRPQQPDSHQKIRRFRKGDIIAIPSGIPYWTYNNGDEPLVAISLLDTSNIANRLDSTPRVFYLGGNPKAEFPETQEGQQERHSLPVGRRAGQHQQEKESEEQNEGNSVLSGFSSEFLAQTFNTEEDIAKRLRSPRDQRNQIVKVEGGLRIINPEGQQEEKEEEEEEKHRSEQGRNGLEETICSAKIRENIANPARADLYNPRAGRISTANSLTLPILRYLRLSAEYVRLYRNGIYAPHWNIDANSLLYVIRGEGRVRIVNSQGNAVFDNKVRKGQLVVVPQNFVVAEQAGENEGLEYVVFKTNDRAAVSHVQQVFRATPADVLANAFGLRQRQVTELKLSGNDGPLVHRQPQSQSD</sequence>
<feature type="region of interest" description="Disordered" evidence="10">
    <location>
        <begin position="279"/>
        <end position="304"/>
    </location>
</feature>
<dbReference type="InterPro" id="IPR006044">
    <property type="entry name" value="11S_seedstore_pln"/>
</dbReference>
<keyword evidence="4 9" id="KW-0732">Signal</keyword>
<evidence type="ECO:0000256" key="2">
    <source>
        <dbReference type="ARBA" id="ARBA00007178"/>
    </source>
</evidence>
<comment type="similarity">
    <text evidence="2 9">Belongs to the 11S seed storage protein (globulins) family.</text>
</comment>
<evidence type="ECO:0000313" key="12">
    <source>
        <dbReference type="EMBL" id="CAA83674.1"/>
    </source>
</evidence>
<evidence type="ECO:0000256" key="6">
    <source>
        <dbReference type="ARBA" id="ARBA00023129"/>
    </source>
</evidence>
<keyword evidence="6 9" id="KW-0708">Seed storage protein</keyword>
<reference evidence="12" key="1">
    <citation type="submission" date="1994-04" db="EMBL/GenBank/DDBJ databases">
        <title>Cloning and heterologous expression of cDNAs encoding legumins of vetch (Vicia sativa) seeds.</title>
        <authorList>
            <person name="Nong V."/>
            <person name="Becker C."/>
            <person name="Muentz K."/>
        </authorList>
    </citation>
    <scope>NUCLEOTIDE SEQUENCE</scope>
    <source>
        <tissue evidence="12">Cotyledon</tissue>
    </source>
</reference>
<dbReference type="InterPro" id="IPR050253">
    <property type="entry name" value="Seed_Storage-Functional"/>
</dbReference>
<dbReference type="InterPro" id="IPR011051">
    <property type="entry name" value="RmlC_Cupin_sf"/>
</dbReference>
<dbReference type="PIR" id="S44268">
    <property type="entry name" value="S44268"/>
</dbReference>
<dbReference type="Gene3D" id="2.60.120.10">
    <property type="entry name" value="Jelly Rolls"/>
    <property type="match status" value="2"/>
</dbReference>
<comment type="function">
    <text evidence="9">Seed storage protein.</text>
</comment>
<dbReference type="EMBL" id="Z32796">
    <property type="protein sequence ID" value="CAA83674.1"/>
    <property type="molecule type" value="mRNA"/>
</dbReference>
<dbReference type="GO" id="GO:0045735">
    <property type="term" value="F:nutrient reservoir activity"/>
    <property type="evidence" value="ECO:0007669"/>
    <property type="project" value="UniProtKB-KW"/>
</dbReference>
<dbReference type="CDD" id="cd02242">
    <property type="entry name" value="cupin_11S_legumin_N"/>
    <property type="match status" value="1"/>
</dbReference>
<keyword evidence="5 9" id="KW-0758">Storage protein</keyword>
<feature type="signal peptide" evidence="9">
    <location>
        <begin position="1"/>
        <end position="27"/>
    </location>
</feature>
<evidence type="ECO:0000256" key="7">
    <source>
        <dbReference type="ARBA" id="ARBA00023157"/>
    </source>
</evidence>
<dbReference type="InterPro" id="IPR022379">
    <property type="entry name" value="11S_seedstore_CS"/>
</dbReference>
<dbReference type="PANTHER" id="PTHR31189:SF63">
    <property type="entry name" value="GLYCININ G5"/>
    <property type="match status" value="1"/>
</dbReference>
<comment type="subunit">
    <text evidence="3 9">Hexamer; each subunit is composed of an acidic and a basic chain derived from a single precursor and linked by a disulfide bond.</text>
</comment>
<dbReference type="CDD" id="cd02243">
    <property type="entry name" value="cupin_11S_legumin_C"/>
    <property type="match status" value="1"/>
</dbReference>
<evidence type="ECO:0000256" key="5">
    <source>
        <dbReference type="ARBA" id="ARBA00022761"/>
    </source>
</evidence>
<evidence type="ECO:0000256" key="3">
    <source>
        <dbReference type="ARBA" id="ARBA00011818"/>
    </source>
</evidence>
<dbReference type="FunFam" id="2.60.120.10:FF:000124">
    <property type="entry name" value="Glycinin G5"/>
    <property type="match status" value="1"/>
</dbReference>
<feature type="region of interest" description="Disordered" evidence="10">
    <location>
        <begin position="112"/>
        <end position="142"/>
    </location>
</feature>
<dbReference type="Pfam" id="PF00190">
    <property type="entry name" value="Cupin_1"/>
    <property type="match status" value="2"/>
</dbReference>
<dbReference type="GO" id="GO:0000326">
    <property type="term" value="C:protein storage vacuole"/>
    <property type="evidence" value="ECO:0007669"/>
    <property type="project" value="UniProtKB-ARBA"/>
</dbReference>
<dbReference type="SMART" id="SM00835">
    <property type="entry name" value="Cupin_1"/>
    <property type="match status" value="2"/>
</dbReference>
<accession>Q41703</accession>
<evidence type="ECO:0000256" key="4">
    <source>
        <dbReference type="ARBA" id="ARBA00022729"/>
    </source>
</evidence>
<feature type="domain" description="Cupin type-1" evidence="11">
    <location>
        <begin position="43"/>
        <end position="258"/>
    </location>
</feature>
<protein>
    <recommendedName>
        <fullName evidence="8">Legumin type B</fullName>
    </recommendedName>
</protein>
<name>Q41703_VICSA</name>
<proteinExistence type="evidence at transcript level"/>
<evidence type="ECO:0000256" key="1">
    <source>
        <dbReference type="ARBA" id="ARBA00003804"/>
    </source>
</evidence>
<dbReference type="PROSITE" id="PS00305">
    <property type="entry name" value="11S_SEED_STORAGE"/>
    <property type="match status" value="1"/>
</dbReference>
<organism evidence="12">
    <name type="scientific">Vicia sativa</name>
    <name type="common">Spring vetch</name>
    <name type="synonym">Tare</name>
    <dbReference type="NCBI Taxonomy" id="3908"/>
    <lineage>
        <taxon>Eukaryota</taxon>
        <taxon>Viridiplantae</taxon>
        <taxon>Streptophyta</taxon>
        <taxon>Embryophyta</taxon>
        <taxon>Tracheophyta</taxon>
        <taxon>Spermatophyta</taxon>
        <taxon>Magnoliopsida</taxon>
        <taxon>eudicotyledons</taxon>
        <taxon>Gunneridae</taxon>
        <taxon>Pentapetalae</taxon>
        <taxon>rosids</taxon>
        <taxon>fabids</taxon>
        <taxon>Fabales</taxon>
        <taxon>Fabaceae</taxon>
        <taxon>Papilionoideae</taxon>
        <taxon>50 kb inversion clade</taxon>
        <taxon>NPAAA clade</taxon>
        <taxon>Hologalegina</taxon>
        <taxon>IRL clade</taxon>
        <taxon>Fabeae</taxon>
        <taxon>Vicia</taxon>
    </lineage>
</organism>
<evidence type="ECO:0000256" key="10">
    <source>
        <dbReference type="SAM" id="MobiDB-lite"/>
    </source>
</evidence>
<dbReference type="GO" id="GO:0005783">
    <property type="term" value="C:endoplasmic reticulum"/>
    <property type="evidence" value="ECO:0007669"/>
    <property type="project" value="UniProtKB-ARBA"/>
</dbReference>
<evidence type="ECO:0000256" key="9">
    <source>
        <dbReference type="RuleBase" id="RU003681"/>
    </source>
</evidence>
<dbReference type="InterPro" id="IPR006045">
    <property type="entry name" value="Cupin_1"/>
</dbReference>
<evidence type="ECO:0000256" key="8">
    <source>
        <dbReference type="ARBA" id="ARBA00074693"/>
    </source>
</evidence>
<dbReference type="InterPro" id="IPR014710">
    <property type="entry name" value="RmlC-like_jellyroll"/>
</dbReference>
<evidence type="ECO:0000259" key="11">
    <source>
        <dbReference type="SMART" id="SM00835"/>
    </source>
</evidence>
<dbReference type="PRINTS" id="PR00439">
    <property type="entry name" value="11SGLOBULIN"/>
</dbReference>
<dbReference type="AlphaFoldDB" id="Q41703"/>
<dbReference type="PANTHER" id="PTHR31189">
    <property type="entry name" value="OS03G0336100 PROTEIN-RELATED"/>
    <property type="match status" value="1"/>
</dbReference>
<feature type="compositionally biased region" description="Low complexity" evidence="10">
    <location>
        <begin position="123"/>
        <end position="135"/>
    </location>
</feature>
<dbReference type="FunFam" id="2.60.120.10:FF:000073">
    <property type="entry name" value="Glycinin G1"/>
    <property type="match status" value="1"/>
</dbReference>
<feature type="domain" description="Cupin type-1" evidence="11">
    <location>
        <begin position="317"/>
        <end position="464"/>
    </location>
</feature>
<comment type="function">
    <text evidence="1 9">This protein found in the seeds of many leguminous and non-leguminous plants is the source of sulfur-containing amino acids in seed meals.</text>
</comment>
<feature type="chain" id="PRO_5007750925" description="Legumin type B" evidence="9">
    <location>
        <begin position="28"/>
        <end position="485"/>
    </location>
</feature>